<dbReference type="EMBL" id="PTJC01000006">
    <property type="protein sequence ID" value="PPK86505.1"/>
    <property type="molecule type" value="Genomic_DNA"/>
</dbReference>
<proteinExistence type="inferred from homology"/>
<evidence type="ECO:0000256" key="1">
    <source>
        <dbReference type="ARBA" id="ARBA00003416"/>
    </source>
</evidence>
<keyword evidence="4" id="KW-0233">DNA recombination</keyword>
<comment type="function">
    <text evidence="1">Involved in DNA recombination.</text>
</comment>
<comment type="caution">
    <text evidence="7">The sequence shown here is derived from an EMBL/GenBank/DDBJ whole genome shotgun (WGS) entry which is preliminary data.</text>
</comment>
<keyword evidence="3 5" id="KW-0175">Coiled coil</keyword>
<feature type="coiled-coil region" evidence="5">
    <location>
        <begin position="164"/>
        <end position="191"/>
    </location>
</feature>
<dbReference type="Proteomes" id="UP000237662">
    <property type="component" value="Unassembled WGS sequence"/>
</dbReference>
<dbReference type="RefSeq" id="WP_104420933.1">
    <property type="nucleotide sequence ID" value="NZ_PTJC01000006.1"/>
</dbReference>
<dbReference type="GO" id="GO:0006310">
    <property type="term" value="P:DNA recombination"/>
    <property type="evidence" value="ECO:0007669"/>
    <property type="project" value="UniProtKB-KW"/>
</dbReference>
<evidence type="ECO:0000313" key="8">
    <source>
        <dbReference type="Proteomes" id="UP000237662"/>
    </source>
</evidence>
<gene>
    <name evidence="7" type="ORF">CLV84_3434</name>
</gene>
<dbReference type="PANTHER" id="PTHR30563">
    <property type="entry name" value="DNA RECOMBINATION PROTEIN RMUC"/>
    <property type="match status" value="1"/>
</dbReference>
<comment type="similarity">
    <text evidence="2">Belongs to the RmuC family.</text>
</comment>
<evidence type="ECO:0000313" key="7">
    <source>
        <dbReference type="EMBL" id="PPK86505.1"/>
    </source>
</evidence>
<evidence type="ECO:0000256" key="5">
    <source>
        <dbReference type="SAM" id="Coils"/>
    </source>
</evidence>
<keyword evidence="6" id="KW-0472">Membrane</keyword>
<feature type="coiled-coil region" evidence="5">
    <location>
        <begin position="73"/>
        <end position="107"/>
    </location>
</feature>
<organism evidence="7 8">
    <name type="scientific">Neolewinella xylanilytica</name>
    <dbReference type="NCBI Taxonomy" id="1514080"/>
    <lineage>
        <taxon>Bacteria</taxon>
        <taxon>Pseudomonadati</taxon>
        <taxon>Bacteroidota</taxon>
        <taxon>Saprospiria</taxon>
        <taxon>Saprospirales</taxon>
        <taxon>Lewinellaceae</taxon>
        <taxon>Neolewinella</taxon>
    </lineage>
</organism>
<dbReference type="PANTHER" id="PTHR30563:SF0">
    <property type="entry name" value="DNA RECOMBINATION PROTEIN RMUC"/>
    <property type="match status" value="1"/>
</dbReference>
<keyword evidence="8" id="KW-1185">Reference proteome</keyword>
<dbReference type="Pfam" id="PF02646">
    <property type="entry name" value="RmuC"/>
    <property type="match status" value="1"/>
</dbReference>
<name>A0A2S6I5R6_9BACT</name>
<protein>
    <submittedName>
        <fullName evidence="7">DNA recombination protein RmuC</fullName>
    </submittedName>
</protein>
<keyword evidence="6" id="KW-0812">Transmembrane</keyword>
<dbReference type="InterPro" id="IPR003798">
    <property type="entry name" value="DNA_recombination_RmuC"/>
</dbReference>
<evidence type="ECO:0000256" key="2">
    <source>
        <dbReference type="ARBA" id="ARBA00009840"/>
    </source>
</evidence>
<evidence type="ECO:0000256" key="4">
    <source>
        <dbReference type="ARBA" id="ARBA00023172"/>
    </source>
</evidence>
<accession>A0A2S6I5R6</accession>
<reference evidence="7 8" key="1">
    <citation type="submission" date="2018-02" db="EMBL/GenBank/DDBJ databases">
        <title>Genomic Encyclopedia of Archaeal and Bacterial Type Strains, Phase II (KMG-II): from individual species to whole genera.</title>
        <authorList>
            <person name="Goeker M."/>
        </authorList>
    </citation>
    <scope>NUCLEOTIDE SEQUENCE [LARGE SCALE GENOMIC DNA]</scope>
    <source>
        <strain evidence="7 8">DSM 29526</strain>
    </source>
</reference>
<evidence type="ECO:0000256" key="6">
    <source>
        <dbReference type="SAM" id="Phobius"/>
    </source>
</evidence>
<evidence type="ECO:0000256" key="3">
    <source>
        <dbReference type="ARBA" id="ARBA00023054"/>
    </source>
</evidence>
<dbReference type="OrthoDB" id="370725at2"/>
<sequence>MEANTALLYFLLTGIGIIMGTLLAWLYLQSRQNRTHLEKEVVKTDYVGRELYEQLRSDADLHYENLQERIQTEAELRSRIATLTANNENLQQRLSQEKEEMERLQAVSVAQFERTAERLLQEKGDRFTKQNAVQLDGLLTPLKERIQGFEDQIQKRYLDETKERVSLRTEIRNLQELNQQISLEANNLAGALRGNTKVQGDWGEWQLLTLLEASGLQQGVHFFAQSSYTDEDGRQKRPDFIINLPDNKHLVVDSKVSLNAYERFCSCPENDLAARNVEAASHLRSLRNHVTDLASKNYTRLYQINSPDYLLLFVPIEPALGLALQTDKQLFIEALQKNIVLVTPSTLLATLRTVSYIWKQENQKKNVLEIARQSGLLYDSFVAFTDELQKIGHRLDQAQSSYQSALTKLSTGGKYGATLIGRAEKLRKLGAKAKRRIDTRLLEEE</sequence>
<keyword evidence="6" id="KW-1133">Transmembrane helix</keyword>
<dbReference type="AlphaFoldDB" id="A0A2S6I5R6"/>
<feature type="transmembrane region" description="Helical" evidence="6">
    <location>
        <begin position="6"/>
        <end position="28"/>
    </location>
</feature>